<protein>
    <submittedName>
        <fullName evidence="2">Uncharacterized protein</fullName>
    </submittedName>
</protein>
<gene>
    <name evidence="2" type="ORF">HX876_34715</name>
</gene>
<dbReference type="EMBL" id="JACAQD010000087">
    <property type="protein sequence ID" value="NWC37501.1"/>
    <property type="molecule type" value="Genomic_DNA"/>
</dbReference>
<proteinExistence type="predicted"/>
<evidence type="ECO:0000313" key="3">
    <source>
        <dbReference type="Proteomes" id="UP000520592"/>
    </source>
</evidence>
<reference evidence="2 3" key="1">
    <citation type="submission" date="2020-04" db="EMBL/GenBank/DDBJ databases">
        <title>Molecular characterization of pseudomonads from Agaricus bisporus reveal novel blotch 2 pathogens in Western Europe.</title>
        <authorList>
            <person name="Taparia T."/>
            <person name="Krijger M."/>
            <person name="Haynes E."/>
            <person name="Elpinstone J.G."/>
            <person name="Noble R."/>
            <person name="Van Der Wolf J."/>
        </authorList>
    </citation>
    <scope>NUCLEOTIDE SEQUENCE [LARGE SCALE GENOMIC DNA]</scope>
    <source>
        <strain evidence="2 3">IPO3737</strain>
    </source>
</reference>
<comment type="caution">
    <text evidence="2">The sequence shown here is derived from an EMBL/GenBank/DDBJ whole genome shotgun (WGS) entry which is preliminary data.</text>
</comment>
<dbReference type="Proteomes" id="UP000520592">
    <property type="component" value="Unassembled WGS sequence"/>
</dbReference>
<evidence type="ECO:0000256" key="1">
    <source>
        <dbReference type="SAM" id="SignalP"/>
    </source>
</evidence>
<dbReference type="PROSITE" id="PS51257">
    <property type="entry name" value="PROKAR_LIPOPROTEIN"/>
    <property type="match status" value="1"/>
</dbReference>
<evidence type="ECO:0000313" key="2">
    <source>
        <dbReference type="EMBL" id="NWC37501.1"/>
    </source>
</evidence>
<feature type="chain" id="PRO_5030698686" evidence="1">
    <location>
        <begin position="23"/>
        <end position="113"/>
    </location>
</feature>
<name>A0A7Y7YKI9_9PSED</name>
<feature type="signal peptide" evidence="1">
    <location>
        <begin position="1"/>
        <end position="22"/>
    </location>
</feature>
<dbReference type="AlphaFoldDB" id="A0A7Y7YKI9"/>
<accession>A0A7Y7YKI9</accession>
<keyword evidence="1" id="KW-0732">Signal</keyword>
<organism evidence="2 3">
    <name type="scientific">Pseudomonas gingeri</name>
    <dbReference type="NCBI Taxonomy" id="117681"/>
    <lineage>
        <taxon>Bacteria</taxon>
        <taxon>Pseudomonadati</taxon>
        <taxon>Pseudomonadota</taxon>
        <taxon>Gammaproteobacteria</taxon>
        <taxon>Pseudomonadales</taxon>
        <taxon>Pseudomonadaceae</taxon>
        <taxon>Pseudomonas</taxon>
    </lineage>
</organism>
<sequence>MIKGYFAGVVIVIGLHSAGANAWPLGFAQGAMSCGEYITASDVARSNGDPSQLWGFMAWASGFLTASFNWEPTKFGGADTASARLWLDNYCRSNPLNIFGLAVSALAVELNKR</sequence>